<reference evidence="1" key="1">
    <citation type="submission" date="2019-09" db="EMBL/GenBank/DDBJ databases">
        <title>Characterisation of the sponge microbiome using genome-centric metagenomics.</title>
        <authorList>
            <person name="Engelberts J.P."/>
            <person name="Robbins S.J."/>
            <person name="De Goeij J.M."/>
            <person name="Aranda M."/>
            <person name="Bell S.C."/>
            <person name="Webster N.S."/>
        </authorList>
    </citation>
    <scope>NUCLEOTIDE SEQUENCE</scope>
    <source>
        <strain evidence="1">SB0664_bin_27</strain>
    </source>
</reference>
<dbReference type="AlphaFoldDB" id="A0A6B0YQN0"/>
<accession>A0A6B0YQN0</accession>
<proteinExistence type="predicted"/>
<comment type="caution">
    <text evidence="1">The sequence shown here is derived from an EMBL/GenBank/DDBJ whole genome shotgun (WGS) entry which is preliminary data.</text>
</comment>
<sequence length="75" mass="8529">MRRAEDVLLSAFVVGERMYGFRRGTQFERNNADLRSMLESLYSTFVEVGPVTADRYARIAAALREKGRPISTNDV</sequence>
<gene>
    <name evidence="1" type="ORF">F4Y42_07410</name>
</gene>
<dbReference type="SUPFAM" id="SSF88723">
    <property type="entry name" value="PIN domain-like"/>
    <property type="match status" value="1"/>
</dbReference>
<organism evidence="1">
    <name type="scientific">Caldilineaceae bacterium SB0664_bin_27</name>
    <dbReference type="NCBI Taxonomy" id="2605260"/>
    <lineage>
        <taxon>Bacteria</taxon>
        <taxon>Bacillati</taxon>
        <taxon>Chloroflexota</taxon>
        <taxon>Caldilineae</taxon>
        <taxon>Caldilineales</taxon>
        <taxon>Caldilineaceae</taxon>
    </lineage>
</organism>
<name>A0A6B0YQN0_9CHLR</name>
<dbReference type="EMBL" id="VXRG01000065">
    <property type="protein sequence ID" value="MXY93260.1"/>
    <property type="molecule type" value="Genomic_DNA"/>
</dbReference>
<dbReference type="InterPro" id="IPR029060">
    <property type="entry name" value="PIN-like_dom_sf"/>
</dbReference>
<evidence type="ECO:0000313" key="1">
    <source>
        <dbReference type="EMBL" id="MXY93260.1"/>
    </source>
</evidence>
<dbReference type="Gene3D" id="3.40.50.1010">
    <property type="entry name" value="5'-nuclease"/>
    <property type="match status" value="1"/>
</dbReference>
<protein>
    <submittedName>
        <fullName evidence="1">Type II toxin-antitoxin system VapC family toxin</fullName>
    </submittedName>
</protein>